<evidence type="ECO:0000256" key="3">
    <source>
        <dbReference type="ARBA" id="ARBA00022989"/>
    </source>
</evidence>
<reference evidence="6 7" key="1">
    <citation type="submission" date="2024-02" db="EMBL/GenBank/DDBJ databases">
        <title>De novo assembly and annotation of 12 fungi associated with fruit tree decline syndrome in Ontario, Canada.</title>
        <authorList>
            <person name="Sulman M."/>
            <person name="Ellouze W."/>
            <person name="Ilyukhin E."/>
        </authorList>
    </citation>
    <scope>NUCLEOTIDE SEQUENCE [LARGE SCALE GENOMIC DNA]</scope>
    <source>
        <strain evidence="6 7">FDS-637</strain>
    </source>
</reference>
<feature type="transmembrane region" description="Helical" evidence="5">
    <location>
        <begin position="156"/>
        <end position="179"/>
    </location>
</feature>
<feature type="transmembrane region" description="Helical" evidence="5">
    <location>
        <begin position="40"/>
        <end position="62"/>
    </location>
</feature>
<dbReference type="Pfam" id="PF04479">
    <property type="entry name" value="RTA1"/>
    <property type="match status" value="1"/>
</dbReference>
<keyword evidence="4 5" id="KW-0472">Membrane</keyword>
<dbReference type="InterPro" id="IPR007568">
    <property type="entry name" value="RTA1"/>
</dbReference>
<gene>
    <name evidence="6" type="ORF">SLS55_009638</name>
</gene>
<feature type="transmembrane region" description="Helical" evidence="5">
    <location>
        <begin position="14"/>
        <end position="33"/>
    </location>
</feature>
<dbReference type="RefSeq" id="XP_066628980.1">
    <property type="nucleotide sequence ID" value="XM_066781034.1"/>
</dbReference>
<keyword evidence="7" id="KW-1185">Reference proteome</keyword>
<evidence type="ECO:0000256" key="5">
    <source>
        <dbReference type="SAM" id="Phobius"/>
    </source>
</evidence>
<dbReference type="PANTHER" id="PTHR31465">
    <property type="entry name" value="PROTEIN RTA1-RELATED"/>
    <property type="match status" value="1"/>
</dbReference>
<organism evidence="6 7">
    <name type="scientific">Diplodia seriata</name>
    <dbReference type="NCBI Taxonomy" id="420778"/>
    <lineage>
        <taxon>Eukaryota</taxon>
        <taxon>Fungi</taxon>
        <taxon>Dikarya</taxon>
        <taxon>Ascomycota</taxon>
        <taxon>Pezizomycotina</taxon>
        <taxon>Dothideomycetes</taxon>
        <taxon>Dothideomycetes incertae sedis</taxon>
        <taxon>Botryosphaeriales</taxon>
        <taxon>Botryosphaeriaceae</taxon>
        <taxon>Diplodia</taxon>
    </lineage>
</organism>
<name>A0ABR3C3S7_9PEZI</name>
<evidence type="ECO:0000313" key="6">
    <source>
        <dbReference type="EMBL" id="KAL0255109.1"/>
    </source>
</evidence>
<evidence type="ECO:0000256" key="4">
    <source>
        <dbReference type="ARBA" id="ARBA00023136"/>
    </source>
</evidence>
<dbReference type="Proteomes" id="UP001430584">
    <property type="component" value="Unassembled WGS sequence"/>
</dbReference>
<keyword evidence="3 5" id="KW-1133">Transmembrane helix</keyword>
<accession>A0ABR3C3S7</accession>
<feature type="transmembrane region" description="Helical" evidence="5">
    <location>
        <begin position="117"/>
        <end position="136"/>
    </location>
</feature>
<evidence type="ECO:0000256" key="2">
    <source>
        <dbReference type="ARBA" id="ARBA00022692"/>
    </source>
</evidence>
<feature type="transmembrane region" description="Helical" evidence="5">
    <location>
        <begin position="200"/>
        <end position="221"/>
    </location>
</feature>
<comment type="subcellular location">
    <subcellularLocation>
        <location evidence="1">Membrane</location>
        <topology evidence="1">Multi-pass membrane protein</topology>
    </subcellularLocation>
</comment>
<dbReference type="EMBL" id="JAJVCZ030000010">
    <property type="protein sequence ID" value="KAL0255109.1"/>
    <property type="molecule type" value="Genomic_DNA"/>
</dbReference>
<comment type="caution">
    <text evidence="6">The sequence shown here is derived from an EMBL/GenBank/DDBJ whole genome shotgun (WGS) entry which is preliminary data.</text>
</comment>
<keyword evidence="2 5" id="KW-0812">Transmembrane</keyword>
<sequence length="294" mass="32915">MATSDPLYAYQPSLVGAGIFCSIFCISTAFHGWQLARNKAWHMVGFFIGGLLELISYAARAASATQKKDQWSMSPYLIQSTFLLAAPSFFAASIYSTLGRIIAVTDGDAYALIKKRWVTIFFVLADVFALLMQAAGGGLMAMGSDDPTRLKLGRHTIVGGLIVQLVVYCLFFLSAATFHQRMAALPSAKKQKHARIDWRQHLLTLFVVSAFFMVRSLFRIIEYAQGHEGCLYRYEAFAYVMDALPMALIMVFTLWRYPVFQAEERGRNRGFRLARVSPRARSPREDDSLASEVA</sequence>
<feature type="transmembrane region" description="Helical" evidence="5">
    <location>
        <begin position="82"/>
        <end position="105"/>
    </location>
</feature>
<proteinExistence type="predicted"/>
<protein>
    <submittedName>
        <fullName evidence="6">Uncharacterized protein</fullName>
    </submittedName>
</protein>
<evidence type="ECO:0000313" key="7">
    <source>
        <dbReference type="Proteomes" id="UP001430584"/>
    </source>
</evidence>
<dbReference type="PANTHER" id="PTHR31465:SF35">
    <property type="entry name" value="RTA1 DOMAIN PROTEIN-RELATED"/>
    <property type="match status" value="1"/>
</dbReference>
<evidence type="ECO:0000256" key="1">
    <source>
        <dbReference type="ARBA" id="ARBA00004141"/>
    </source>
</evidence>
<feature type="transmembrane region" description="Helical" evidence="5">
    <location>
        <begin position="236"/>
        <end position="257"/>
    </location>
</feature>
<dbReference type="GeneID" id="92013723"/>